<comment type="caution">
    <text evidence="1">The sequence shown here is derived from an EMBL/GenBank/DDBJ whole genome shotgun (WGS) entry which is preliminary data.</text>
</comment>
<keyword evidence="2" id="KW-1185">Reference proteome</keyword>
<dbReference type="EMBL" id="MU070032">
    <property type="protein sequence ID" value="KAF5830530.1"/>
    <property type="molecule type" value="Genomic_DNA"/>
</dbReference>
<evidence type="ECO:0000313" key="1">
    <source>
        <dbReference type="EMBL" id="KAF5830530.1"/>
    </source>
</evidence>
<evidence type="ECO:0000313" key="2">
    <source>
        <dbReference type="Proteomes" id="UP000815325"/>
    </source>
</evidence>
<accession>A0ABQ7G7F1</accession>
<proteinExistence type="predicted"/>
<reference evidence="1" key="1">
    <citation type="submission" date="2017-08" db="EMBL/GenBank/DDBJ databases">
        <authorList>
            <person name="Polle J.E."/>
            <person name="Barry K."/>
            <person name="Cushman J."/>
            <person name="Schmutz J."/>
            <person name="Tran D."/>
            <person name="Hathwaick L.T."/>
            <person name="Yim W.C."/>
            <person name="Jenkins J."/>
            <person name="Mckie-Krisberg Z.M."/>
            <person name="Prochnik S."/>
            <person name="Lindquist E."/>
            <person name="Dockter R.B."/>
            <person name="Adam C."/>
            <person name="Molina H."/>
            <person name="Bunkerborg J."/>
            <person name="Jin E."/>
            <person name="Buchheim M."/>
            <person name="Magnuson J."/>
        </authorList>
    </citation>
    <scope>NUCLEOTIDE SEQUENCE</scope>
    <source>
        <strain evidence="1">CCAP 19/18</strain>
    </source>
</reference>
<name>A0ABQ7G7F1_DUNSA</name>
<evidence type="ECO:0008006" key="3">
    <source>
        <dbReference type="Google" id="ProtNLM"/>
    </source>
</evidence>
<sequence>MVHATCKQRRLCVQPKRGPGNLTRNALLPDPLPACTCARRDACLPVSKNFNSQYCYVRHGACLPCQACTCARRDACLPVSKNFNKSILLCQAWCLFAMPSMHLCQARCLPAIVKARVLVDNLYGMMLVCHAKHAHVPGVMLVCPCGRTSTYVDNLYINRCLQGNKYLARRIAYSHHLWAIQYMCFVRKSSGSGHRGA</sequence>
<gene>
    <name evidence="1" type="ORF">DUNSADRAFT_14381</name>
</gene>
<organism evidence="1 2">
    <name type="scientific">Dunaliella salina</name>
    <name type="common">Green alga</name>
    <name type="synonym">Protococcus salinus</name>
    <dbReference type="NCBI Taxonomy" id="3046"/>
    <lineage>
        <taxon>Eukaryota</taxon>
        <taxon>Viridiplantae</taxon>
        <taxon>Chlorophyta</taxon>
        <taxon>core chlorophytes</taxon>
        <taxon>Chlorophyceae</taxon>
        <taxon>CS clade</taxon>
        <taxon>Chlamydomonadales</taxon>
        <taxon>Dunaliellaceae</taxon>
        <taxon>Dunaliella</taxon>
    </lineage>
</organism>
<dbReference type="Proteomes" id="UP000815325">
    <property type="component" value="Unassembled WGS sequence"/>
</dbReference>
<protein>
    <recommendedName>
        <fullName evidence="3">Encoded protein</fullName>
    </recommendedName>
</protein>